<evidence type="ECO:0000313" key="4">
    <source>
        <dbReference type="EMBL" id="KAH7367912.1"/>
    </source>
</evidence>
<dbReference type="AlphaFoldDB" id="A0A8K0TRF3"/>
<sequence>MTQKIFKNVLITGAAGFLGPMLAARLLSDPSYRVVLTDLAQPKVPANAAYPENCVCVQGDLTNPESLSKVLASAPEWHAIFIFHGIMSVGSEENPALSLKVNIDATRALLLAIADLTRGSAKKPRVVYTSSQAVYGPPYTNAGPITDDTPATPDGVYGTHKLMTEFFINDLHRRGELDAFSVRLPTVTVRPGAPSRSAAAFLSGIVREPMAGLECIVPTHDRTIQQVVCSPRVMIENFVRVMNAPSDAMPTNVRAIYMPGITVTVQEMYDAFVKVCGADRLKYLREEHDPEAERLLKGWPATADFGNARRIGLAFDESCVQIFQEYVDSLKL</sequence>
<name>A0A8K0TRF3_9PEZI</name>
<proteinExistence type="predicted"/>
<keyword evidence="1" id="KW-0521">NADP</keyword>
<keyword evidence="2" id="KW-0119">Carbohydrate metabolism</keyword>
<evidence type="ECO:0000259" key="3">
    <source>
        <dbReference type="Pfam" id="PF01370"/>
    </source>
</evidence>
<dbReference type="EMBL" id="JAGPXD010000002">
    <property type="protein sequence ID" value="KAH7367912.1"/>
    <property type="molecule type" value="Genomic_DNA"/>
</dbReference>
<reference evidence="4" key="1">
    <citation type="journal article" date="2021" name="Nat. Commun.">
        <title>Genetic determinants of endophytism in the Arabidopsis root mycobiome.</title>
        <authorList>
            <person name="Mesny F."/>
            <person name="Miyauchi S."/>
            <person name="Thiergart T."/>
            <person name="Pickel B."/>
            <person name="Atanasova L."/>
            <person name="Karlsson M."/>
            <person name="Huettel B."/>
            <person name="Barry K.W."/>
            <person name="Haridas S."/>
            <person name="Chen C."/>
            <person name="Bauer D."/>
            <person name="Andreopoulos W."/>
            <person name="Pangilinan J."/>
            <person name="LaButti K."/>
            <person name="Riley R."/>
            <person name="Lipzen A."/>
            <person name="Clum A."/>
            <person name="Drula E."/>
            <person name="Henrissat B."/>
            <person name="Kohler A."/>
            <person name="Grigoriev I.V."/>
            <person name="Martin F.M."/>
            <person name="Hacquard S."/>
        </authorList>
    </citation>
    <scope>NUCLEOTIDE SEQUENCE</scope>
    <source>
        <strain evidence="4">MPI-CAGE-AT-0016</strain>
    </source>
</reference>
<keyword evidence="5" id="KW-1185">Reference proteome</keyword>
<dbReference type="Pfam" id="PF01370">
    <property type="entry name" value="Epimerase"/>
    <property type="match status" value="1"/>
</dbReference>
<evidence type="ECO:0000256" key="2">
    <source>
        <dbReference type="ARBA" id="ARBA00023277"/>
    </source>
</evidence>
<dbReference type="Proteomes" id="UP000813385">
    <property type="component" value="Unassembled WGS sequence"/>
</dbReference>
<dbReference type="Gene3D" id="3.90.25.10">
    <property type="entry name" value="UDP-galactose 4-epimerase, domain 1"/>
    <property type="match status" value="1"/>
</dbReference>
<gene>
    <name evidence="4" type="ORF">B0T11DRAFT_276160</name>
</gene>
<protein>
    <recommendedName>
        <fullName evidence="3">NAD-dependent epimerase/dehydratase domain-containing protein</fullName>
    </recommendedName>
</protein>
<dbReference type="Gene3D" id="3.40.50.720">
    <property type="entry name" value="NAD(P)-binding Rossmann-like Domain"/>
    <property type="match status" value="1"/>
</dbReference>
<accession>A0A8K0TRF3</accession>
<dbReference type="InterPro" id="IPR036291">
    <property type="entry name" value="NAD(P)-bd_dom_sf"/>
</dbReference>
<organism evidence="4 5">
    <name type="scientific">Plectosphaerella cucumerina</name>
    <dbReference type="NCBI Taxonomy" id="40658"/>
    <lineage>
        <taxon>Eukaryota</taxon>
        <taxon>Fungi</taxon>
        <taxon>Dikarya</taxon>
        <taxon>Ascomycota</taxon>
        <taxon>Pezizomycotina</taxon>
        <taxon>Sordariomycetes</taxon>
        <taxon>Hypocreomycetidae</taxon>
        <taxon>Glomerellales</taxon>
        <taxon>Plectosphaerellaceae</taxon>
        <taxon>Plectosphaerella</taxon>
    </lineage>
</organism>
<dbReference type="OrthoDB" id="16464at2759"/>
<dbReference type="SUPFAM" id="SSF51735">
    <property type="entry name" value="NAD(P)-binding Rossmann-fold domains"/>
    <property type="match status" value="1"/>
</dbReference>
<dbReference type="InterPro" id="IPR001509">
    <property type="entry name" value="Epimerase_deHydtase"/>
</dbReference>
<feature type="domain" description="NAD-dependent epimerase/dehydratase" evidence="3">
    <location>
        <begin position="9"/>
        <end position="209"/>
    </location>
</feature>
<comment type="caution">
    <text evidence="4">The sequence shown here is derived from an EMBL/GenBank/DDBJ whole genome shotgun (WGS) entry which is preliminary data.</text>
</comment>
<dbReference type="PANTHER" id="PTHR43103">
    <property type="entry name" value="NUCLEOSIDE-DIPHOSPHATE-SUGAR EPIMERASE"/>
    <property type="match status" value="1"/>
</dbReference>
<evidence type="ECO:0000313" key="5">
    <source>
        <dbReference type="Proteomes" id="UP000813385"/>
    </source>
</evidence>
<evidence type="ECO:0000256" key="1">
    <source>
        <dbReference type="ARBA" id="ARBA00022857"/>
    </source>
</evidence>
<dbReference type="PANTHER" id="PTHR43103:SF3">
    <property type="entry name" value="ADP-L-GLYCERO-D-MANNO-HEPTOSE-6-EPIMERASE"/>
    <property type="match status" value="1"/>
</dbReference>